<proteinExistence type="inferred from homology"/>
<evidence type="ECO:0000313" key="4">
    <source>
        <dbReference type="EMBL" id="MCX2976712.1"/>
    </source>
</evidence>
<comment type="caution">
    <text evidence="4">The sequence shown here is derived from an EMBL/GenBank/DDBJ whole genome shotgun (WGS) entry which is preliminary data.</text>
</comment>
<comment type="similarity">
    <text evidence="1">Belongs to the MlaA family.</text>
</comment>
<evidence type="ECO:0000256" key="1">
    <source>
        <dbReference type="ARBA" id="ARBA00010634"/>
    </source>
</evidence>
<dbReference type="Pfam" id="PF04333">
    <property type="entry name" value="MlaA"/>
    <property type="match status" value="1"/>
</dbReference>
<organism evidence="4 5">
    <name type="scientific">Candidatus Marimicrobium litorale</name>
    <dbReference type="NCBI Taxonomy" id="2518991"/>
    <lineage>
        <taxon>Bacteria</taxon>
        <taxon>Pseudomonadati</taxon>
        <taxon>Pseudomonadota</taxon>
        <taxon>Gammaproteobacteria</taxon>
        <taxon>Cellvibrionales</taxon>
        <taxon>Halieaceae</taxon>
        <taxon>Marimicrobium</taxon>
    </lineage>
</organism>
<dbReference type="PRINTS" id="PR01805">
    <property type="entry name" value="VACJLIPOPROT"/>
</dbReference>
<reference evidence="4" key="1">
    <citation type="submission" date="2019-02" db="EMBL/GenBank/DDBJ databases">
        <authorList>
            <person name="Li S.-H."/>
        </authorList>
    </citation>
    <scope>NUCLEOTIDE SEQUENCE</scope>
    <source>
        <strain evidence="4">IMCC11814</strain>
    </source>
</reference>
<name>A0ABT3T5E7_9GAMM</name>
<dbReference type="RefSeq" id="WP_279248453.1">
    <property type="nucleotide sequence ID" value="NZ_SHNO01000001.1"/>
</dbReference>
<sequence length="240" mass="27349">MMTALRPLLFLLMLLPGLSAWCQEVDNTTDPWESMNRRIFAFNDTLDKYALLPAARGYQFIMPDPAEEGVGNFISNIYEFNSMFNFLLQGRPGDALQSAGRFLVNTTMGLAGLLDVATPMGIAHEPADFGQTLYTWGVDRGPYVVLPIFGPRTVRSATGYFVDTYTSLPSFAVERQWAYLFWVVEALDLRVDLMQAENLLSGDRYIFVRNAYLQRREYFLTGEIQDSFSIEEEGDEYIEF</sequence>
<dbReference type="PANTHER" id="PTHR30035:SF3">
    <property type="entry name" value="INTERMEMBRANE PHOSPHOLIPID TRANSPORT SYSTEM LIPOPROTEIN MLAA"/>
    <property type="match status" value="1"/>
</dbReference>
<evidence type="ECO:0000256" key="3">
    <source>
        <dbReference type="SAM" id="SignalP"/>
    </source>
</evidence>
<dbReference type="InterPro" id="IPR007428">
    <property type="entry name" value="MlaA"/>
</dbReference>
<accession>A0ABT3T5E7</accession>
<evidence type="ECO:0000313" key="5">
    <source>
        <dbReference type="Proteomes" id="UP001143304"/>
    </source>
</evidence>
<feature type="chain" id="PRO_5045288450" evidence="3">
    <location>
        <begin position="23"/>
        <end position="240"/>
    </location>
</feature>
<keyword evidence="5" id="KW-1185">Reference proteome</keyword>
<gene>
    <name evidence="4" type="ORF">EYC82_05035</name>
</gene>
<keyword evidence="2 3" id="KW-0732">Signal</keyword>
<keyword evidence="4" id="KW-0449">Lipoprotein</keyword>
<protein>
    <submittedName>
        <fullName evidence="4">VacJ family lipoprotein</fullName>
    </submittedName>
</protein>
<dbReference type="EMBL" id="SHNO01000001">
    <property type="protein sequence ID" value="MCX2976712.1"/>
    <property type="molecule type" value="Genomic_DNA"/>
</dbReference>
<feature type="signal peptide" evidence="3">
    <location>
        <begin position="1"/>
        <end position="22"/>
    </location>
</feature>
<dbReference type="Proteomes" id="UP001143304">
    <property type="component" value="Unassembled WGS sequence"/>
</dbReference>
<evidence type="ECO:0000256" key="2">
    <source>
        <dbReference type="ARBA" id="ARBA00022729"/>
    </source>
</evidence>
<dbReference type="PANTHER" id="PTHR30035">
    <property type="entry name" value="LIPOPROTEIN VACJ-RELATED"/>
    <property type="match status" value="1"/>
</dbReference>